<dbReference type="InParanoid" id="G0NBC5"/>
<dbReference type="HOGENOM" id="CLU_934576_0_0_1"/>
<dbReference type="STRING" id="135651.G0NBC5"/>
<protein>
    <recommendedName>
        <fullName evidence="1">SPK domain-containing protein</fullName>
    </recommendedName>
</protein>
<dbReference type="AlphaFoldDB" id="G0NBC5"/>
<dbReference type="Pfam" id="PF04435">
    <property type="entry name" value="SPK"/>
    <property type="match status" value="1"/>
</dbReference>
<gene>
    <name evidence="2" type="ORF">CAEBREN_20348</name>
</gene>
<feature type="domain" description="SPK" evidence="1">
    <location>
        <begin position="32"/>
        <end position="115"/>
    </location>
</feature>
<evidence type="ECO:0000313" key="3">
    <source>
        <dbReference type="Proteomes" id="UP000008068"/>
    </source>
</evidence>
<proteinExistence type="predicted"/>
<sequence length="298" mass="34087">MDAHEKRYWALKAMQAIFSGTSWATKRSSVAKTKQYIRNYRSPYSKTFLAECIEELLIEMSEDVNKIKEWGFAIEEFVYTLYYLSVSIDDTLTVKLEVIGKLELNKKNQIVFFQTPGRESVVNETFAKKHNRNTSHISQLSRDQMKRGVIPNQVCQEQQRLRRRIRYGDLEEMMAFTEKDISLLTKLKKSKPPKPAATIAEALANIISTGAQSVDVELANKNDYTKFVTKSNAIYVPPISSSKNTVVQTLVDLLASQFGKQSDPCHPLRFKFIRFTSHAPPQECSVSYTHLKTPDTTI</sequence>
<dbReference type="Proteomes" id="UP000008068">
    <property type="component" value="Unassembled WGS sequence"/>
</dbReference>
<evidence type="ECO:0000259" key="1">
    <source>
        <dbReference type="Pfam" id="PF04435"/>
    </source>
</evidence>
<accession>G0NBC5</accession>
<dbReference type="InterPro" id="IPR006570">
    <property type="entry name" value="SPK_dom"/>
</dbReference>
<organism evidence="3">
    <name type="scientific">Caenorhabditis brenneri</name>
    <name type="common">Nematode worm</name>
    <dbReference type="NCBI Taxonomy" id="135651"/>
    <lineage>
        <taxon>Eukaryota</taxon>
        <taxon>Metazoa</taxon>
        <taxon>Ecdysozoa</taxon>
        <taxon>Nematoda</taxon>
        <taxon>Chromadorea</taxon>
        <taxon>Rhabditida</taxon>
        <taxon>Rhabditina</taxon>
        <taxon>Rhabditomorpha</taxon>
        <taxon>Rhabditoidea</taxon>
        <taxon>Rhabditidae</taxon>
        <taxon>Peloderinae</taxon>
        <taxon>Caenorhabditis</taxon>
    </lineage>
</organism>
<evidence type="ECO:0000313" key="2">
    <source>
        <dbReference type="EMBL" id="EGT56857.1"/>
    </source>
</evidence>
<name>G0NBC5_CAEBE</name>
<dbReference type="EMBL" id="GL379857">
    <property type="protein sequence ID" value="EGT56857.1"/>
    <property type="molecule type" value="Genomic_DNA"/>
</dbReference>
<keyword evidence="3" id="KW-1185">Reference proteome</keyword>
<reference evidence="3" key="1">
    <citation type="submission" date="2011-07" db="EMBL/GenBank/DDBJ databases">
        <authorList>
            <consortium name="Caenorhabditis brenneri Sequencing and Analysis Consortium"/>
            <person name="Wilson R.K."/>
        </authorList>
    </citation>
    <scope>NUCLEOTIDE SEQUENCE [LARGE SCALE GENOMIC DNA]</scope>
    <source>
        <strain evidence="3">PB2801</strain>
    </source>
</reference>